<evidence type="ECO:0000256" key="3">
    <source>
        <dbReference type="ARBA" id="ARBA00022679"/>
    </source>
</evidence>
<dbReference type="PROSITE" id="PS51681">
    <property type="entry name" value="SAM_MT_NNMT_PNMT_TEMT"/>
    <property type="match status" value="1"/>
</dbReference>
<dbReference type="InterPro" id="IPR029063">
    <property type="entry name" value="SAM-dependent_MTases_sf"/>
</dbReference>
<dbReference type="PROSITE" id="PS01100">
    <property type="entry name" value="NNMT_PNMT_TEMT"/>
    <property type="match status" value="1"/>
</dbReference>
<name>A0ABM4P4Z3_EQUPR</name>
<dbReference type="InterPro" id="IPR000940">
    <property type="entry name" value="NNMT_TEMT_trans"/>
</dbReference>
<sequence length="281" mass="30455">MGGVRGWDKILGAGPGASRALIRPGQTGRHTLRATMEGSFTGGDEYQKHFLPRDYLATFYSFDSGPVPEAEMLKFNLECLHKTFGPGGLQGDTLIDIGSGPTIYQVLAACESFKDITLSDFTDRNREELEKWLKKEPGAYDWTPAVRFACELEGNSPATQACGWPCCMELHGQLDPITPETEEVWDALGSVKGQEPHQGCGCPNSSCWSLAGTSVFPPSPVSCWQPCGVETGRWPMTQGHVEGVWVNCSFMLPRTVAWAGLLVLATGSGGQTAGKDWSSHH</sequence>
<dbReference type="PANTHER" id="PTHR10867:SF33">
    <property type="entry name" value="INDOLETHYLAMINE N-METHYLTRANSFERASE"/>
    <property type="match status" value="1"/>
</dbReference>
<evidence type="ECO:0000256" key="4">
    <source>
        <dbReference type="ARBA" id="ARBA00022691"/>
    </source>
</evidence>
<keyword evidence="5" id="KW-1185">Reference proteome</keyword>
<dbReference type="PANTHER" id="PTHR10867">
    <property type="entry name" value="NNMT/PNMT/TEMT FAMILY MEMBER"/>
    <property type="match status" value="1"/>
</dbReference>
<evidence type="ECO:0000313" key="6">
    <source>
        <dbReference type="RefSeq" id="XP_070472259.1"/>
    </source>
</evidence>
<accession>A0ABM4P4Z3</accession>
<evidence type="ECO:0000256" key="1">
    <source>
        <dbReference type="ARBA" id="ARBA00007996"/>
    </source>
</evidence>
<reference evidence="6" key="1">
    <citation type="submission" date="2025-08" db="UniProtKB">
        <authorList>
            <consortium name="RefSeq"/>
        </authorList>
    </citation>
    <scope>IDENTIFICATION</scope>
    <source>
        <tissue evidence="6">Blood</tissue>
    </source>
</reference>
<evidence type="ECO:0000256" key="2">
    <source>
        <dbReference type="ARBA" id="ARBA00022603"/>
    </source>
</evidence>
<proteinExistence type="inferred from homology"/>
<dbReference type="Pfam" id="PF01234">
    <property type="entry name" value="NNMT_PNMT_TEMT"/>
    <property type="match status" value="1"/>
</dbReference>
<protein>
    <submittedName>
        <fullName evidence="6">Indolethylamine N-methyltransferase isoform X1</fullName>
    </submittedName>
</protein>
<evidence type="ECO:0000313" key="5">
    <source>
        <dbReference type="Proteomes" id="UP001652662"/>
    </source>
</evidence>
<dbReference type="SUPFAM" id="SSF53335">
    <property type="entry name" value="S-adenosyl-L-methionine-dependent methyltransferases"/>
    <property type="match status" value="1"/>
</dbReference>
<keyword evidence="4" id="KW-0949">S-adenosyl-L-methionine</keyword>
<keyword evidence="3" id="KW-0808">Transferase</keyword>
<dbReference type="Proteomes" id="UP001652662">
    <property type="component" value="Chromosome 4"/>
</dbReference>
<dbReference type="Gene3D" id="3.40.50.150">
    <property type="entry name" value="Vaccinia Virus protein VP39"/>
    <property type="match status" value="1"/>
</dbReference>
<gene>
    <name evidence="6" type="primary">INMT</name>
</gene>
<comment type="similarity">
    <text evidence="1">Belongs to the class I-like SAM-binding methyltransferase superfamily. NNMT/PNMT/TEMT family.</text>
</comment>
<dbReference type="GeneID" id="103541247"/>
<dbReference type="RefSeq" id="XP_070472259.1">
    <property type="nucleotide sequence ID" value="XM_070616158.1"/>
</dbReference>
<dbReference type="InterPro" id="IPR025820">
    <property type="entry name" value="NNMT/PNMT/TEMT_CS"/>
</dbReference>
<organism evidence="5 6">
    <name type="scientific">Equus przewalskii</name>
    <name type="common">Przewalski's horse</name>
    <name type="synonym">Equus caballus przewalskii</name>
    <dbReference type="NCBI Taxonomy" id="9798"/>
    <lineage>
        <taxon>Eukaryota</taxon>
        <taxon>Metazoa</taxon>
        <taxon>Chordata</taxon>
        <taxon>Craniata</taxon>
        <taxon>Vertebrata</taxon>
        <taxon>Euteleostomi</taxon>
        <taxon>Mammalia</taxon>
        <taxon>Eutheria</taxon>
        <taxon>Laurasiatheria</taxon>
        <taxon>Perissodactyla</taxon>
        <taxon>Equidae</taxon>
        <taxon>Equus</taxon>
    </lineage>
</organism>
<keyword evidence="2" id="KW-0489">Methyltransferase</keyword>